<protein>
    <recommendedName>
        <fullName evidence="4">AI-2E family transporter</fullName>
    </recommendedName>
</protein>
<sequence>MKKLLIAVAAVVLILLGLELEVTGMILEKLKNAFYPVFVGVLTAIFLNAPISLLEKTLLGSPKLNKVRRALSLTITLIVIAGAAAGLIALTVPDIKAGIASLQDTLRSFDPAKYGKIVEFLADR</sequence>
<evidence type="ECO:0008006" key="4">
    <source>
        <dbReference type="Google" id="ProtNLM"/>
    </source>
</evidence>
<keyword evidence="1" id="KW-1133">Transmembrane helix</keyword>
<dbReference type="EMBL" id="DVNF01000065">
    <property type="protein sequence ID" value="HIU60162.1"/>
    <property type="molecule type" value="Genomic_DNA"/>
</dbReference>
<dbReference type="Proteomes" id="UP000824094">
    <property type="component" value="Unassembled WGS sequence"/>
</dbReference>
<keyword evidence="1" id="KW-0472">Membrane</keyword>
<comment type="caution">
    <text evidence="2">The sequence shown here is derived from an EMBL/GenBank/DDBJ whole genome shotgun (WGS) entry which is preliminary data.</text>
</comment>
<name>A0A9D1MHE9_9FIRM</name>
<proteinExistence type="predicted"/>
<keyword evidence="1" id="KW-0812">Transmembrane</keyword>
<evidence type="ECO:0000313" key="2">
    <source>
        <dbReference type="EMBL" id="HIU60162.1"/>
    </source>
</evidence>
<organism evidence="2 3">
    <name type="scientific">Candidatus Stercoripulliclostridium merdigallinarum</name>
    <dbReference type="NCBI Taxonomy" id="2840951"/>
    <lineage>
        <taxon>Bacteria</taxon>
        <taxon>Bacillati</taxon>
        <taxon>Bacillota</taxon>
        <taxon>Clostridia</taxon>
        <taxon>Eubacteriales</taxon>
        <taxon>Candidatus Stercoripulliclostridium</taxon>
    </lineage>
</organism>
<accession>A0A9D1MHE9</accession>
<gene>
    <name evidence="2" type="ORF">IAB05_02080</name>
</gene>
<reference evidence="2" key="1">
    <citation type="submission" date="2020-10" db="EMBL/GenBank/DDBJ databases">
        <authorList>
            <person name="Gilroy R."/>
        </authorList>
    </citation>
    <scope>NUCLEOTIDE SEQUENCE</scope>
    <source>
        <strain evidence="2">18911</strain>
    </source>
</reference>
<feature type="transmembrane region" description="Helical" evidence="1">
    <location>
        <begin position="34"/>
        <end position="54"/>
    </location>
</feature>
<feature type="transmembrane region" description="Helical" evidence="1">
    <location>
        <begin position="70"/>
        <end position="92"/>
    </location>
</feature>
<dbReference type="AlphaFoldDB" id="A0A9D1MHE9"/>
<evidence type="ECO:0000256" key="1">
    <source>
        <dbReference type="SAM" id="Phobius"/>
    </source>
</evidence>
<reference evidence="2" key="2">
    <citation type="journal article" date="2021" name="PeerJ">
        <title>Extensive microbial diversity within the chicken gut microbiome revealed by metagenomics and culture.</title>
        <authorList>
            <person name="Gilroy R."/>
            <person name="Ravi A."/>
            <person name="Getino M."/>
            <person name="Pursley I."/>
            <person name="Horton D.L."/>
            <person name="Alikhan N.F."/>
            <person name="Baker D."/>
            <person name="Gharbi K."/>
            <person name="Hall N."/>
            <person name="Watson M."/>
            <person name="Adriaenssens E.M."/>
            <person name="Foster-Nyarko E."/>
            <person name="Jarju S."/>
            <person name="Secka A."/>
            <person name="Antonio M."/>
            <person name="Oren A."/>
            <person name="Chaudhuri R.R."/>
            <person name="La Ragione R."/>
            <person name="Hildebrand F."/>
            <person name="Pallen M.J."/>
        </authorList>
    </citation>
    <scope>NUCLEOTIDE SEQUENCE</scope>
    <source>
        <strain evidence="2">18911</strain>
    </source>
</reference>
<evidence type="ECO:0000313" key="3">
    <source>
        <dbReference type="Proteomes" id="UP000824094"/>
    </source>
</evidence>
<feature type="non-terminal residue" evidence="2">
    <location>
        <position position="124"/>
    </location>
</feature>